<proteinExistence type="predicted"/>
<feature type="non-terminal residue" evidence="1">
    <location>
        <position position="24"/>
    </location>
</feature>
<reference evidence="1" key="1">
    <citation type="submission" date="2018-05" db="EMBL/GenBank/DDBJ databases">
        <authorList>
            <person name="Lanie J.A."/>
            <person name="Ng W.-L."/>
            <person name="Kazmierczak K.M."/>
            <person name="Andrzejewski T.M."/>
            <person name="Davidsen T.M."/>
            <person name="Wayne K.J."/>
            <person name="Tettelin H."/>
            <person name="Glass J.I."/>
            <person name="Rusch D."/>
            <person name="Podicherti R."/>
            <person name="Tsui H.-C.T."/>
            <person name="Winkler M.E."/>
        </authorList>
    </citation>
    <scope>NUCLEOTIDE SEQUENCE</scope>
</reference>
<dbReference type="AlphaFoldDB" id="A0A382NZ05"/>
<gene>
    <name evidence="1" type="ORF">METZ01_LOCUS317675</name>
</gene>
<evidence type="ECO:0000313" key="1">
    <source>
        <dbReference type="EMBL" id="SVC64821.1"/>
    </source>
</evidence>
<organism evidence="1">
    <name type="scientific">marine metagenome</name>
    <dbReference type="NCBI Taxonomy" id="408172"/>
    <lineage>
        <taxon>unclassified sequences</taxon>
        <taxon>metagenomes</taxon>
        <taxon>ecological metagenomes</taxon>
    </lineage>
</organism>
<protein>
    <submittedName>
        <fullName evidence="1">Uncharacterized protein</fullName>
    </submittedName>
</protein>
<sequence length="24" mass="2733">MEQLKQHYEKAILGLAMLALVYVA</sequence>
<name>A0A382NZ05_9ZZZZ</name>
<dbReference type="EMBL" id="UINC01102871">
    <property type="protein sequence ID" value="SVC64821.1"/>
    <property type="molecule type" value="Genomic_DNA"/>
</dbReference>
<accession>A0A382NZ05</accession>